<comment type="subcellular location">
    <subcellularLocation>
        <location evidence="1">Cytoplasm</location>
    </subcellularLocation>
</comment>
<dbReference type="Gene3D" id="3.40.50.300">
    <property type="entry name" value="P-loop containing nucleotide triphosphate hydrolases"/>
    <property type="match status" value="1"/>
</dbReference>
<accession>A0ABR8PJC8</accession>
<keyword evidence="4" id="KW-0963">Cytoplasm</keyword>
<dbReference type="PANTHER" id="PTHR33540">
    <property type="entry name" value="TRNA THREONYLCARBAMOYLADENOSINE BIOSYNTHESIS PROTEIN TSAE"/>
    <property type="match status" value="1"/>
</dbReference>
<dbReference type="RefSeq" id="WP_191689404.1">
    <property type="nucleotide sequence ID" value="NZ_JACSQY010000004.1"/>
</dbReference>
<organism evidence="11 12">
    <name type="scientific">Sporosarcina gallistercoris</name>
    <dbReference type="NCBI Taxonomy" id="2762245"/>
    <lineage>
        <taxon>Bacteria</taxon>
        <taxon>Bacillati</taxon>
        <taxon>Bacillota</taxon>
        <taxon>Bacilli</taxon>
        <taxon>Bacillales</taxon>
        <taxon>Caryophanaceae</taxon>
        <taxon>Sporosarcina</taxon>
    </lineage>
</organism>
<keyword evidence="8" id="KW-0067">ATP-binding</keyword>
<name>A0ABR8PJC8_9BACL</name>
<dbReference type="InterPro" id="IPR027417">
    <property type="entry name" value="P-loop_NTPase"/>
</dbReference>
<evidence type="ECO:0000256" key="7">
    <source>
        <dbReference type="ARBA" id="ARBA00022741"/>
    </source>
</evidence>
<comment type="caution">
    <text evidence="11">The sequence shown here is derived from an EMBL/GenBank/DDBJ whole genome shotgun (WGS) entry which is preliminary data.</text>
</comment>
<evidence type="ECO:0000256" key="5">
    <source>
        <dbReference type="ARBA" id="ARBA00022694"/>
    </source>
</evidence>
<keyword evidence="5" id="KW-0819">tRNA processing</keyword>
<comment type="similarity">
    <text evidence="2">Belongs to the TsaE family.</text>
</comment>
<evidence type="ECO:0000313" key="12">
    <source>
        <dbReference type="Proteomes" id="UP000659496"/>
    </source>
</evidence>
<keyword evidence="12" id="KW-1185">Reference proteome</keyword>
<evidence type="ECO:0000256" key="10">
    <source>
        <dbReference type="ARBA" id="ARBA00032441"/>
    </source>
</evidence>
<dbReference type="Pfam" id="PF02367">
    <property type="entry name" value="TsaE"/>
    <property type="match status" value="1"/>
</dbReference>
<evidence type="ECO:0000256" key="6">
    <source>
        <dbReference type="ARBA" id="ARBA00022723"/>
    </source>
</evidence>
<dbReference type="InterPro" id="IPR003442">
    <property type="entry name" value="T6A_TsaE"/>
</dbReference>
<evidence type="ECO:0000256" key="3">
    <source>
        <dbReference type="ARBA" id="ARBA00019010"/>
    </source>
</evidence>
<protein>
    <recommendedName>
        <fullName evidence="3">tRNA threonylcarbamoyladenosine biosynthesis protein TsaE</fullName>
    </recommendedName>
    <alternativeName>
        <fullName evidence="10">t(6)A37 threonylcarbamoyladenosine biosynthesis protein TsaE</fullName>
    </alternativeName>
</protein>
<reference evidence="11 12" key="1">
    <citation type="submission" date="2020-08" db="EMBL/GenBank/DDBJ databases">
        <title>A Genomic Blueprint of the Chicken Gut Microbiome.</title>
        <authorList>
            <person name="Gilroy R."/>
            <person name="Ravi A."/>
            <person name="Getino M."/>
            <person name="Pursley I."/>
            <person name="Horton D.L."/>
            <person name="Alikhan N.-F."/>
            <person name="Baker D."/>
            <person name="Gharbi K."/>
            <person name="Hall N."/>
            <person name="Watson M."/>
            <person name="Adriaenssens E.M."/>
            <person name="Foster-Nyarko E."/>
            <person name="Jarju S."/>
            <person name="Secka A."/>
            <person name="Antonio M."/>
            <person name="Oren A."/>
            <person name="Chaudhuri R."/>
            <person name="La Ragione R.M."/>
            <person name="Hildebrand F."/>
            <person name="Pallen M.J."/>
        </authorList>
    </citation>
    <scope>NUCLEOTIDE SEQUENCE [LARGE SCALE GENOMIC DNA]</scope>
    <source>
        <strain evidence="11 12">Sa3CUA8</strain>
    </source>
</reference>
<dbReference type="EMBL" id="JACSQY010000004">
    <property type="protein sequence ID" value="MBD7908269.1"/>
    <property type="molecule type" value="Genomic_DNA"/>
</dbReference>
<evidence type="ECO:0000256" key="8">
    <source>
        <dbReference type="ARBA" id="ARBA00022840"/>
    </source>
</evidence>
<evidence type="ECO:0000313" key="11">
    <source>
        <dbReference type="EMBL" id="MBD7908269.1"/>
    </source>
</evidence>
<keyword evidence="7" id="KW-0547">Nucleotide-binding</keyword>
<evidence type="ECO:0000256" key="1">
    <source>
        <dbReference type="ARBA" id="ARBA00004496"/>
    </source>
</evidence>
<dbReference type="NCBIfam" id="TIGR00150">
    <property type="entry name" value="T6A_YjeE"/>
    <property type="match status" value="1"/>
</dbReference>
<keyword evidence="6" id="KW-0479">Metal-binding</keyword>
<evidence type="ECO:0000256" key="2">
    <source>
        <dbReference type="ARBA" id="ARBA00007599"/>
    </source>
</evidence>
<evidence type="ECO:0000256" key="9">
    <source>
        <dbReference type="ARBA" id="ARBA00022842"/>
    </source>
</evidence>
<keyword evidence="9" id="KW-0460">Magnesium</keyword>
<proteinExistence type="inferred from homology"/>
<gene>
    <name evidence="11" type="primary">tsaE</name>
    <name evidence="11" type="ORF">H9659_08000</name>
</gene>
<evidence type="ECO:0000256" key="4">
    <source>
        <dbReference type="ARBA" id="ARBA00022490"/>
    </source>
</evidence>
<sequence length="150" mass="16908">MKKQLHVSSLEETLHLAERLSQLLSPPDVVTLEGDLGAGKTTFTQALAKGLGVQRTVSSPTFTIIKQYEGTYPLNHLDVYRLEDSEEDLGFDELFYGDAISIVEWAQFIEEDLPENRLAIRIIRTGDTARMIELEPKGNHFIKICEAMTQ</sequence>
<dbReference type="Proteomes" id="UP000659496">
    <property type="component" value="Unassembled WGS sequence"/>
</dbReference>
<dbReference type="PANTHER" id="PTHR33540:SF2">
    <property type="entry name" value="TRNA THREONYLCARBAMOYLADENOSINE BIOSYNTHESIS PROTEIN TSAE"/>
    <property type="match status" value="1"/>
</dbReference>
<dbReference type="SUPFAM" id="SSF52540">
    <property type="entry name" value="P-loop containing nucleoside triphosphate hydrolases"/>
    <property type="match status" value="1"/>
</dbReference>